<organism evidence="5 6">
    <name type="scientific">bacterium (Candidatus Gribaldobacteria) CG_4_10_14_0_8_um_filter_33_9</name>
    <dbReference type="NCBI Taxonomy" id="2014266"/>
    <lineage>
        <taxon>Bacteria</taxon>
        <taxon>Candidatus Gribaldobacteria</taxon>
    </lineage>
</organism>
<dbReference type="GO" id="GO:0006796">
    <property type="term" value="P:phosphate-containing compound metabolic process"/>
    <property type="evidence" value="ECO:0007669"/>
    <property type="project" value="UniProtKB-ARBA"/>
</dbReference>
<evidence type="ECO:0000313" key="5">
    <source>
        <dbReference type="EMBL" id="PIZ01246.1"/>
    </source>
</evidence>
<sequence length="329" mass="36736">MYDIITFGSATRDTFLRIKKNTFRILEEEFFSGKALCFPLGSKIFIEDIYVSSGGGGTNTACTFTNQGFKTAYCGIVGDDKRGEAIFEDLKKFKVDTVFVKKDKKHLTAYSIILSLPQEDRTVLIYRGACHFMKKEDIFFDRLKKTKWFYLAPLSEESAQFFGTLVKFAKENNIKVACNPGNTQLNLEPEILKPILAQIDILILNEEEASLLSGIKKEKEKEIVEKLFNLFKGILVITKDKKGSVVSNGKYIYSAGAPFVLPLEKTGAGDAFGSGFLSGLLQRNDIEYAIQLATANATGCIQKIGAKNGLLKKGEWGKWPRVKVKKNLL</sequence>
<dbReference type="GO" id="GO:0016301">
    <property type="term" value="F:kinase activity"/>
    <property type="evidence" value="ECO:0007669"/>
    <property type="project" value="UniProtKB-KW"/>
</dbReference>
<gene>
    <name evidence="5" type="ORF">COY61_00230</name>
</gene>
<proteinExistence type="inferred from homology"/>
<keyword evidence="2" id="KW-0808">Transferase</keyword>
<comment type="similarity">
    <text evidence="1">Belongs to the carbohydrate kinase PfkB family.</text>
</comment>
<dbReference type="InterPro" id="IPR002139">
    <property type="entry name" value="Ribo/fructo_kinase"/>
</dbReference>
<comment type="caution">
    <text evidence="5">The sequence shown here is derived from an EMBL/GenBank/DDBJ whole genome shotgun (WGS) entry which is preliminary data.</text>
</comment>
<feature type="domain" description="Carbohydrate kinase PfkB" evidence="4">
    <location>
        <begin position="51"/>
        <end position="310"/>
    </location>
</feature>
<dbReference type="PANTHER" id="PTHR10584">
    <property type="entry name" value="SUGAR KINASE"/>
    <property type="match status" value="1"/>
</dbReference>
<reference evidence="6" key="1">
    <citation type="submission" date="2017-09" db="EMBL/GenBank/DDBJ databases">
        <title>Depth-based differentiation of microbial function through sediment-hosted aquifers and enrichment of novel symbionts in the deep terrestrial subsurface.</title>
        <authorList>
            <person name="Probst A.J."/>
            <person name="Ladd B."/>
            <person name="Jarett J.K."/>
            <person name="Geller-Mcgrath D.E."/>
            <person name="Sieber C.M.K."/>
            <person name="Emerson J.B."/>
            <person name="Anantharaman K."/>
            <person name="Thomas B.C."/>
            <person name="Malmstrom R."/>
            <person name="Stieglmeier M."/>
            <person name="Klingl A."/>
            <person name="Woyke T."/>
            <person name="Ryan C.M."/>
            <person name="Banfield J.F."/>
        </authorList>
    </citation>
    <scope>NUCLEOTIDE SEQUENCE [LARGE SCALE GENOMIC DNA]</scope>
</reference>
<protein>
    <recommendedName>
        <fullName evidence="4">Carbohydrate kinase PfkB domain-containing protein</fullName>
    </recommendedName>
</protein>
<dbReference type="SUPFAM" id="SSF53613">
    <property type="entry name" value="Ribokinase-like"/>
    <property type="match status" value="1"/>
</dbReference>
<dbReference type="AlphaFoldDB" id="A0A2M7RQ41"/>
<evidence type="ECO:0000313" key="6">
    <source>
        <dbReference type="Proteomes" id="UP000229371"/>
    </source>
</evidence>
<keyword evidence="3" id="KW-0418">Kinase</keyword>
<dbReference type="Pfam" id="PF00294">
    <property type="entry name" value="PfkB"/>
    <property type="match status" value="1"/>
</dbReference>
<dbReference type="InterPro" id="IPR029056">
    <property type="entry name" value="Ribokinase-like"/>
</dbReference>
<dbReference type="PRINTS" id="PR00990">
    <property type="entry name" value="RIBOKINASE"/>
</dbReference>
<evidence type="ECO:0000256" key="3">
    <source>
        <dbReference type="ARBA" id="ARBA00022777"/>
    </source>
</evidence>
<dbReference type="Proteomes" id="UP000229371">
    <property type="component" value="Unassembled WGS sequence"/>
</dbReference>
<dbReference type="InterPro" id="IPR002173">
    <property type="entry name" value="Carboh/pur_kinase_PfkB_CS"/>
</dbReference>
<dbReference type="Gene3D" id="3.40.1190.20">
    <property type="match status" value="1"/>
</dbReference>
<dbReference type="PANTHER" id="PTHR10584:SF166">
    <property type="entry name" value="RIBOKINASE"/>
    <property type="match status" value="1"/>
</dbReference>
<dbReference type="PROSITE" id="PS00583">
    <property type="entry name" value="PFKB_KINASES_1"/>
    <property type="match status" value="1"/>
</dbReference>
<evidence type="ECO:0000259" key="4">
    <source>
        <dbReference type="Pfam" id="PF00294"/>
    </source>
</evidence>
<dbReference type="InterPro" id="IPR011611">
    <property type="entry name" value="PfkB_dom"/>
</dbReference>
<evidence type="ECO:0000256" key="2">
    <source>
        <dbReference type="ARBA" id="ARBA00022679"/>
    </source>
</evidence>
<accession>A0A2M7RQ41</accession>
<name>A0A2M7RQ41_9BACT</name>
<dbReference type="EMBL" id="PFMI01000005">
    <property type="protein sequence ID" value="PIZ01246.1"/>
    <property type="molecule type" value="Genomic_DNA"/>
</dbReference>
<evidence type="ECO:0000256" key="1">
    <source>
        <dbReference type="ARBA" id="ARBA00010688"/>
    </source>
</evidence>